<feature type="transmembrane region" description="Helical" evidence="1">
    <location>
        <begin position="328"/>
        <end position="344"/>
    </location>
</feature>
<dbReference type="AlphaFoldDB" id="A0A842HD62"/>
<dbReference type="InterPro" id="IPR013424">
    <property type="entry name" value="Ice-binding_C"/>
</dbReference>
<keyword evidence="1" id="KW-0472">Membrane</keyword>
<sequence>MKSTIRSKTRYSTTLTLGAFAAAALCAGTAHAEYITSSISVMADGQFTVSGGNIHYWSASSGYSTYNLSTGATTTIGKPPAGTSSNGFGDPFGVYDSSSGTFYTASFRSGGSSYIYRHDSASGSWLQNSGSTYGTELVNAYGGATRNGQLYVSGLVEPWNGGYGQSTFISLFDADGRQDTLIETANNSAYLAVDGDGGVYYGIFNLGGSSSLYYWTAEQVASVTNDLYAEGAVDTFLTLADGQILLDIDGGFNGLTVDEAGNIFFSVNGGSAGSVVGMVDDSSEGYAVIYDGPGMWYGALSIDGDFNDGATLYMNNYGEIVGIAVPEPATYAALFGLFALAFAARRQALSSKKA</sequence>
<protein>
    <submittedName>
        <fullName evidence="3">PEP-CTERM sorting domain-containing protein</fullName>
    </submittedName>
</protein>
<dbReference type="RefSeq" id="WP_185675152.1">
    <property type="nucleotide sequence ID" value="NZ_JACHVB010000020.1"/>
</dbReference>
<organism evidence="3 4">
    <name type="scientific">Ruficoccus amylovorans</name>
    <dbReference type="NCBI Taxonomy" id="1804625"/>
    <lineage>
        <taxon>Bacteria</taxon>
        <taxon>Pseudomonadati</taxon>
        <taxon>Verrucomicrobiota</taxon>
        <taxon>Opitutia</taxon>
        <taxon>Puniceicoccales</taxon>
        <taxon>Cerasicoccaceae</taxon>
        <taxon>Ruficoccus</taxon>
    </lineage>
</organism>
<evidence type="ECO:0000256" key="1">
    <source>
        <dbReference type="SAM" id="Phobius"/>
    </source>
</evidence>
<gene>
    <name evidence="3" type="ORF">H5P28_07835</name>
</gene>
<keyword evidence="1" id="KW-0812">Transmembrane</keyword>
<dbReference type="SUPFAM" id="SSF101898">
    <property type="entry name" value="NHL repeat"/>
    <property type="match status" value="1"/>
</dbReference>
<feature type="chain" id="PRO_5032570439" evidence="2">
    <location>
        <begin position="33"/>
        <end position="354"/>
    </location>
</feature>
<keyword evidence="1" id="KW-1133">Transmembrane helix</keyword>
<accession>A0A842HD62</accession>
<comment type="caution">
    <text evidence="3">The sequence shown here is derived from an EMBL/GenBank/DDBJ whole genome shotgun (WGS) entry which is preliminary data.</text>
</comment>
<name>A0A842HD62_9BACT</name>
<reference evidence="3 4" key="1">
    <citation type="submission" date="2020-07" db="EMBL/GenBank/DDBJ databases">
        <authorList>
            <person name="Feng X."/>
        </authorList>
    </citation>
    <scope>NUCLEOTIDE SEQUENCE [LARGE SCALE GENOMIC DNA]</scope>
    <source>
        <strain evidence="3 4">JCM31066</strain>
    </source>
</reference>
<evidence type="ECO:0000313" key="3">
    <source>
        <dbReference type="EMBL" id="MBC2594170.1"/>
    </source>
</evidence>
<dbReference type="EMBL" id="JACHVB010000020">
    <property type="protein sequence ID" value="MBC2594170.1"/>
    <property type="molecule type" value="Genomic_DNA"/>
</dbReference>
<proteinExistence type="predicted"/>
<evidence type="ECO:0000256" key="2">
    <source>
        <dbReference type="SAM" id="SignalP"/>
    </source>
</evidence>
<dbReference type="Proteomes" id="UP000546464">
    <property type="component" value="Unassembled WGS sequence"/>
</dbReference>
<keyword evidence="4" id="KW-1185">Reference proteome</keyword>
<keyword evidence="2" id="KW-0732">Signal</keyword>
<evidence type="ECO:0000313" key="4">
    <source>
        <dbReference type="Proteomes" id="UP000546464"/>
    </source>
</evidence>
<feature type="signal peptide" evidence="2">
    <location>
        <begin position="1"/>
        <end position="32"/>
    </location>
</feature>
<dbReference type="NCBIfam" id="TIGR02595">
    <property type="entry name" value="PEP_CTERM"/>
    <property type="match status" value="1"/>
</dbReference>